<organism evidence="7 8">
    <name type="scientific">Pseudodesulfovibrio profundus</name>
    <dbReference type="NCBI Taxonomy" id="57320"/>
    <lineage>
        <taxon>Bacteria</taxon>
        <taxon>Pseudomonadati</taxon>
        <taxon>Thermodesulfobacteriota</taxon>
        <taxon>Desulfovibrionia</taxon>
        <taxon>Desulfovibrionales</taxon>
        <taxon>Desulfovibrionaceae</taxon>
    </lineage>
</organism>
<dbReference type="InterPro" id="IPR010998">
    <property type="entry name" value="Integrase_recombinase_N"/>
</dbReference>
<dbReference type="PANTHER" id="PTHR30629:SF2">
    <property type="entry name" value="PROPHAGE INTEGRASE INTS-RELATED"/>
    <property type="match status" value="1"/>
</dbReference>
<evidence type="ECO:0000313" key="8">
    <source>
        <dbReference type="Proteomes" id="UP000219215"/>
    </source>
</evidence>
<dbReference type="RefSeq" id="WP_097012760.1">
    <property type="nucleotide sequence ID" value="NZ_LT907975.1"/>
</dbReference>
<feature type="domain" description="Tyr recombinase" evidence="6">
    <location>
        <begin position="193"/>
        <end position="366"/>
    </location>
</feature>
<accession>A0A2C8FB16</accession>
<evidence type="ECO:0000259" key="6">
    <source>
        <dbReference type="PROSITE" id="PS51898"/>
    </source>
</evidence>
<dbReference type="GO" id="GO:0003677">
    <property type="term" value="F:DNA binding"/>
    <property type="evidence" value="ECO:0007669"/>
    <property type="project" value="UniProtKB-KW"/>
</dbReference>
<dbReference type="Proteomes" id="UP000219215">
    <property type="component" value="Chromosome DPRO"/>
</dbReference>
<evidence type="ECO:0000256" key="3">
    <source>
        <dbReference type="ARBA" id="ARBA00023125"/>
    </source>
</evidence>
<evidence type="ECO:0000256" key="2">
    <source>
        <dbReference type="ARBA" id="ARBA00022908"/>
    </source>
</evidence>
<evidence type="ECO:0000256" key="5">
    <source>
        <dbReference type="SAM" id="MobiDB-lite"/>
    </source>
</evidence>
<gene>
    <name evidence="7" type="ORF">DPRO_3058</name>
</gene>
<dbReference type="InterPro" id="IPR002104">
    <property type="entry name" value="Integrase_catalytic"/>
</dbReference>
<keyword evidence="2" id="KW-0229">DNA integration</keyword>
<dbReference type="EMBL" id="LT907975">
    <property type="protein sequence ID" value="SOB59968.1"/>
    <property type="molecule type" value="Genomic_DNA"/>
</dbReference>
<evidence type="ECO:0000256" key="1">
    <source>
        <dbReference type="ARBA" id="ARBA00008857"/>
    </source>
</evidence>
<dbReference type="AlphaFoldDB" id="A0A2C8FB16"/>
<dbReference type="GO" id="GO:0015074">
    <property type="term" value="P:DNA integration"/>
    <property type="evidence" value="ECO:0007669"/>
    <property type="project" value="UniProtKB-KW"/>
</dbReference>
<dbReference type="InterPro" id="IPR013762">
    <property type="entry name" value="Integrase-like_cat_sf"/>
</dbReference>
<dbReference type="GO" id="GO:0006310">
    <property type="term" value="P:DNA recombination"/>
    <property type="evidence" value="ECO:0007669"/>
    <property type="project" value="UniProtKB-KW"/>
</dbReference>
<keyword evidence="8" id="KW-1185">Reference proteome</keyword>
<dbReference type="InterPro" id="IPR011010">
    <property type="entry name" value="DNA_brk_join_enz"/>
</dbReference>
<name>A0A2C8FB16_9BACT</name>
<dbReference type="Gene3D" id="1.10.150.130">
    <property type="match status" value="1"/>
</dbReference>
<feature type="region of interest" description="Disordered" evidence="5">
    <location>
        <begin position="67"/>
        <end position="88"/>
    </location>
</feature>
<sequence length="393" mass="45563">MPRQKRFKTDYPGVYYVEGQDMVKGKPEKIYYIFYRKDGKQVEEKAGKQVRDNMTPAKANNLRTMRLQGKELSNQGRRDKDAAEKKEREGRYTISRLWDEYESQKTNFKGRLPDKCRYEKYLKPEFGDKAPSEIITFDVDRLRIRLLKQKSPQTVKLVLSLLKRLINFGVKKGLCPVPDPAKLNIEIPRVDNVKTEDLTNDQLKALIKAINEDLNIDVGRMMKLALFTGMRRGELFRLKWEHVDFKRKFILLDDPKGGVSQQIPMNDTAKEILLSQERTDSPYVFPGKNGKQRTDVRGPINRIKKRAGLPESFRPLHGLRHAYASMLASSGKVDMYMLQKLLTHKSPQMTQRYAHLRDDALRKASNVMDDLIADAVKEDEAKGKVVHLPKREK</sequence>
<dbReference type="PROSITE" id="PS51898">
    <property type="entry name" value="TYR_RECOMBINASE"/>
    <property type="match status" value="1"/>
</dbReference>
<dbReference type="SUPFAM" id="SSF56349">
    <property type="entry name" value="DNA breaking-rejoining enzymes"/>
    <property type="match status" value="1"/>
</dbReference>
<dbReference type="OrthoDB" id="9789256at2"/>
<feature type="compositionally biased region" description="Basic and acidic residues" evidence="5">
    <location>
        <begin position="76"/>
        <end position="88"/>
    </location>
</feature>
<keyword evidence="4" id="KW-0233">DNA recombination</keyword>
<evidence type="ECO:0000313" key="7">
    <source>
        <dbReference type="EMBL" id="SOB59968.1"/>
    </source>
</evidence>
<dbReference type="Pfam" id="PF00589">
    <property type="entry name" value="Phage_integrase"/>
    <property type="match status" value="1"/>
</dbReference>
<protein>
    <submittedName>
        <fullName evidence="7">Integrase family protein</fullName>
    </submittedName>
</protein>
<proteinExistence type="inferred from homology"/>
<dbReference type="PANTHER" id="PTHR30629">
    <property type="entry name" value="PROPHAGE INTEGRASE"/>
    <property type="match status" value="1"/>
</dbReference>
<dbReference type="CDD" id="cd00796">
    <property type="entry name" value="INT_Rci_Hp1_C"/>
    <property type="match status" value="1"/>
</dbReference>
<keyword evidence="3" id="KW-0238">DNA-binding</keyword>
<dbReference type="InterPro" id="IPR050808">
    <property type="entry name" value="Phage_Integrase"/>
</dbReference>
<dbReference type="KEGG" id="pprf:DPRO_3058"/>
<dbReference type="Gene3D" id="1.10.443.10">
    <property type="entry name" value="Intergrase catalytic core"/>
    <property type="match status" value="1"/>
</dbReference>
<reference evidence="8" key="1">
    <citation type="submission" date="2017-09" db="EMBL/GenBank/DDBJ databases">
        <authorList>
            <person name="Regsiter A."/>
            <person name="William W."/>
        </authorList>
    </citation>
    <scope>NUCLEOTIDE SEQUENCE [LARGE SCALE GENOMIC DNA]</scope>
    <source>
        <strain evidence="8">500-1</strain>
    </source>
</reference>
<comment type="similarity">
    <text evidence="1">Belongs to the 'phage' integrase family.</text>
</comment>
<evidence type="ECO:0000256" key="4">
    <source>
        <dbReference type="ARBA" id="ARBA00023172"/>
    </source>
</evidence>